<proteinExistence type="predicted"/>
<dbReference type="EMBL" id="LAZR01000107">
    <property type="protein sequence ID" value="KKN90722.1"/>
    <property type="molecule type" value="Genomic_DNA"/>
</dbReference>
<gene>
    <name evidence="1" type="ORF">LCGC14_0223050</name>
</gene>
<name>A0A0F9UT84_9ZZZZ</name>
<sequence length="156" mass="18161">MKVKIVNDERTNSHALCFESENDNDAKILKELWEYDNNFLYRASSIKVRERLKSISFWIRKVNESDDIDTPPRIVKCKPNKLGIDKIIVHKTPIKNKKVKKKTLFEAFNKGFHDGMATIISVFNIPSEDVKDKLHSVGLVNGRISELYHIWMGFLK</sequence>
<comment type="caution">
    <text evidence="1">The sequence shown here is derived from an EMBL/GenBank/DDBJ whole genome shotgun (WGS) entry which is preliminary data.</text>
</comment>
<evidence type="ECO:0000313" key="1">
    <source>
        <dbReference type="EMBL" id="KKN90722.1"/>
    </source>
</evidence>
<reference evidence="1" key="1">
    <citation type="journal article" date="2015" name="Nature">
        <title>Complex archaea that bridge the gap between prokaryotes and eukaryotes.</title>
        <authorList>
            <person name="Spang A."/>
            <person name="Saw J.H."/>
            <person name="Jorgensen S.L."/>
            <person name="Zaremba-Niedzwiedzka K."/>
            <person name="Martijn J."/>
            <person name="Lind A.E."/>
            <person name="van Eijk R."/>
            <person name="Schleper C."/>
            <person name="Guy L."/>
            <person name="Ettema T.J."/>
        </authorList>
    </citation>
    <scope>NUCLEOTIDE SEQUENCE</scope>
</reference>
<dbReference type="AlphaFoldDB" id="A0A0F9UT84"/>
<accession>A0A0F9UT84</accession>
<organism evidence="1">
    <name type="scientific">marine sediment metagenome</name>
    <dbReference type="NCBI Taxonomy" id="412755"/>
    <lineage>
        <taxon>unclassified sequences</taxon>
        <taxon>metagenomes</taxon>
        <taxon>ecological metagenomes</taxon>
    </lineage>
</organism>
<protein>
    <submittedName>
        <fullName evidence="1">Uncharacterized protein</fullName>
    </submittedName>
</protein>